<feature type="domain" description="GmrSD restriction endonucleases C-terminal" evidence="1">
    <location>
        <begin position="76"/>
        <end position="166"/>
    </location>
</feature>
<dbReference type="AlphaFoldDB" id="A0A8I1HRS0"/>
<gene>
    <name evidence="2" type="ORF">JDP02_00475</name>
</gene>
<name>A0A8I1HRS0_9CORY</name>
<evidence type="ECO:0000313" key="2">
    <source>
        <dbReference type="EMBL" id="MBK3426994.1"/>
    </source>
</evidence>
<sequence>MKSYYLAALSCITVLIGAWYAWPFPRFDVTTLPSRPEAAGYNREDFGIWQPHGACTTREVILESQSSDPLHACHARSGTLYDPYSGTTIPATSPIEIDHIFPLSAAYDLGASEWDRETKVRFGNDPLNLVATSRELNQEKSDALPAEWLPPANRCDYSRRLVDIARKYALPLPSKDVRVMQRQCRLAVLTGN</sequence>
<comment type="caution">
    <text evidence="2">The sequence shown here is derived from an EMBL/GenBank/DDBJ whole genome shotgun (WGS) entry which is preliminary data.</text>
</comment>
<accession>A0A8I1HRS0</accession>
<reference evidence="2 3" key="1">
    <citation type="submission" date="2020-12" db="EMBL/GenBank/DDBJ databases">
        <title>Draft genome sequence of the commensal strain Corynebacterium tuberculostearicum MFP09/CIP 102622 isolated from human skin.</title>
        <authorList>
            <person name="Boukerb A.M."/>
            <person name="Janvier X."/>
            <person name="Feuilloley M.G.J."/>
            <person name="Groboillot A."/>
        </authorList>
    </citation>
    <scope>NUCLEOTIDE SEQUENCE [LARGE SCALE GENOMIC DNA]</scope>
    <source>
        <strain evidence="2 3">CIP 102622</strain>
    </source>
</reference>
<dbReference type="GO" id="GO:0004519">
    <property type="term" value="F:endonuclease activity"/>
    <property type="evidence" value="ECO:0007669"/>
    <property type="project" value="UniProtKB-KW"/>
</dbReference>
<evidence type="ECO:0000313" key="3">
    <source>
        <dbReference type="Proteomes" id="UP000603369"/>
    </source>
</evidence>
<keyword evidence="2" id="KW-0540">Nuclease</keyword>
<dbReference type="Proteomes" id="UP000603369">
    <property type="component" value="Unassembled WGS sequence"/>
</dbReference>
<organism evidence="2 3">
    <name type="scientific">Corynebacterium tuberculostearicum</name>
    <dbReference type="NCBI Taxonomy" id="38304"/>
    <lineage>
        <taxon>Bacteria</taxon>
        <taxon>Bacillati</taxon>
        <taxon>Actinomycetota</taxon>
        <taxon>Actinomycetes</taxon>
        <taxon>Mycobacteriales</taxon>
        <taxon>Corynebacteriaceae</taxon>
        <taxon>Corynebacterium</taxon>
    </lineage>
</organism>
<proteinExistence type="predicted"/>
<dbReference type="Gene3D" id="1.10.30.50">
    <property type="match status" value="1"/>
</dbReference>
<keyword evidence="2" id="KW-0378">Hydrolase</keyword>
<keyword evidence="3" id="KW-1185">Reference proteome</keyword>
<evidence type="ECO:0000259" key="1">
    <source>
        <dbReference type="Pfam" id="PF07510"/>
    </source>
</evidence>
<dbReference type="InterPro" id="IPR011089">
    <property type="entry name" value="GmrSD_C"/>
</dbReference>
<protein>
    <submittedName>
        <fullName evidence="2">HNH endonuclease</fullName>
    </submittedName>
</protein>
<dbReference type="Pfam" id="PF07510">
    <property type="entry name" value="GmrSD_C"/>
    <property type="match status" value="1"/>
</dbReference>
<keyword evidence="2" id="KW-0255">Endonuclease</keyword>
<dbReference type="EMBL" id="JAEHFL010000001">
    <property type="protein sequence ID" value="MBK3426994.1"/>
    <property type="molecule type" value="Genomic_DNA"/>
</dbReference>
<dbReference type="RefSeq" id="WP_200435164.1">
    <property type="nucleotide sequence ID" value="NZ_CP175770.1"/>
</dbReference>